<dbReference type="AlphaFoldDB" id="A0A381VI79"/>
<dbReference type="EMBL" id="UINC01008901">
    <property type="protein sequence ID" value="SVA40012.1"/>
    <property type="molecule type" value="Genomic_DNA"/>
</dbReference>
<gene>
    <name evidence="1" type="ORF">METZ01_LOCUS92866</name>
</gene>
<reference evidence="1" key="1">
    <citation type="submission" date="2018-05" db="EMBL/GenBank/DDBJ databases">
        <authorList>
            <person name="Lanie J.A."/>
            <person name="Ng W.-L."/>
            <person name="Kazmierczak K.M."/>
            <person name="Andrzejewski T.M."/>
            <person name="Davidsen T.M."/>
            <person name="Wayne K.J."/>
            <person name="Tettelin H."/>
            <person name="Glass J.I."/>
            <person name="Rusch D."/>
            <person name="Podicherti R."/>
            <person name="Tsui H.-C.T."/>
            <person name="Winkler M.E."/>
        </authorList>
    </citation>
    <scope>NUCLEOTIDE SEQUENCE</scope>
</reference>
<name>A0A381VI79_9ZZZZ</name>
<protein>
    <submittedName>
        <fullName evidence="1">Uncharacterized protein</fullName>
    </submittedName>
</protein>
<proteinExistence type="predicted"/>
<organism evidence="1">
    <name type="scientific">marine metagenome</name>
    <dbReference type="NCBI Taxonomy" id="408172"/>
    <lineage>
        <taxon>unclassified sequences</taxon>
        <taxon>metagenomes</taxon>
        <taxon>ecological metagenomes</taxon>
    </lineage>
</organism>
<sequence>VIGGSGDCSRLTYDNAVAVGANPTAGWRWQEVQRRGTAHAGARRWP</sequence>
<evidence type="ECO:0000313" key="1">
    <source>
        <dbReference type="EMBL" id="SVA40012.1"/>
    </source>
</evidence>
<feature type="non-terminal residue" evidence="1">
    <location>
        <position position="1"/>
    </location>
</feature>
<accession>A0A381VI79</accession>